<dbReference type="Proteomes" id="UP000288805">
    <property type="component" value="Unassembled WGS sequence"/>
</dbReference>
<evidence type="ECO:0000256" key="3">
    <source>
        <dbReference type="ARBA" id="ARBA00022475"/>
    </source>
</evidence>
<keyword evidence="11" id="KW-0325">Glycoprotein</keyword>
<dbReference type="GO" id="GO:0005886">
    <property type="term" value="C:plasma membrane"/>
    <property type="evidence" value="ECO:0007669"/>
    <property type="project" value="UniProtKB-SubCell"/>
</dbReference>
<dbReference type="AlphaFoldDB" id="A0A438EMV0"/>
<dbReference type="Gene3D" id="3.80.10.10">
    <property type="entry name" value="Ribonuclease Inhibitor"/>
    <property type="match status" value="1"/>
</dbReference>
<evidence type="ECO:0000256" key="9">
    <source>
        <dbReference type="ARBA" id="ARBA00023136"/>
    </source>
</evidence>
<evidence type="ECO:0000256" key="7">
    <source>
        <dbReference type="ARBA" id="ARBA00022737"/>
    </source>
</evidence>
<evidence type="ECO:0000256" key="10">
    <source>
        <dbReference type="ARBA" id="ARBA00023170"/>
    </source>
</evidence>
<reference evidence="12 13" key="1">
    <citation type="journal article" date="2018" name="PLoS Genet.">
        <title>Population sequencing reveals clonal diversity and ancestral inbreeding in the grapevine cultivar Chardonnay.</title>
        <authorList>
            <person name="Roach M.J."/>
            <person name="Johnson D.L."/>
            <person name="Bohlmann J."/>
            <person name="van Vuuren H.J."/>
            <person name="Jones S.J."/>
            <person name="Pretorius I.S."/>
            <person name="Schmidt S.A."/>
            <person name="Borneman A.R."/>
        </authorList>
    </citation>
    <scope>NUCLEOTIDE SEQUENCE [LARGE SCALE GENOMIC DNA]</scope>
    <source>
        <strain evidence="13">cv. Chardonnay</strain>
        <tissue evidence="12">Leaf</tissue>
    </source>
</reference>
<comment type="caution">
    <text evidence="12">The sequence shown here is derived from an EMBL/GenBank/DDBJ whole genome shotgun (WGS) entry which is preliminary data.</text>
</comment>
<dbReference type="SUPFAM" id="SSF52058">
    <property type="entry name" value="L domain-like"/>
    <property type="match status" value="1"/>
</dbReference>
<gene>
    <name evidence="12" type="ORF">CK203_117501</name>
</gene>
<dbReference type="InterPro" id="IPR032675">
    <property type="entry name" value="LRR_dom_sf"/>
</dbReference>
<keyword evidence="9" id="KW-0472">Membrane</keyword>
<keyword evidence="7" id="KW-0677">Repeat</keyword>
<keyword evidence="4" id="KW-0433">Leucine-rich repeat</keyword>
<dbReference type="InterPro" id="IPR001611">
    <property type="entry name" value="Leu-rich_rpt"/>
</dbReference>
<keyword evidence="10" id="KW-0675">Receptor</keyword>
<evidence type="ECO:0000256" key="1">
    <source>
        <dbReference type="ARBA" id="ARBA00004251"/>
    </source>
</evidence>
<dbReference type="FunFam" id="3.80.10.10:FF:001347">
    <property type="entry name" value="LRR receptor-like serine/threonine-protein kinase GSO2"/>
    <property type="match status" value="1"/>
</dbReference>
<dbReference type="PANTHER" id="PTHR48063:SF16">
    <property type="entry name" value="LRR RECEPTOR-LIKE SERINE_THREONINE-PROTEIN KINASE GSO1"/>
    <property type="match status" value="1"/>
</dbReference>
<dbReference type="Pfam" id="PF13855">
    <property type="entry name" value="LRR_8"/>
    <property type="match status" value="1"/>
</dbReference>
<keyword evidence="3" id="KW-1003">Cell membrane</keyword>
<evidence type="ECO:0000256" key="6">
    <source>
        <dbReference type="ARBA" id="ARBA00022729"/>
    </source>
</evidence>
<evidence type="ECO:0000256" key="11">
    <source>
        <dbReference type="ARBA" id="ARBA00023180"/>
    </source>
</evidence>
<dbReference type="InterPro" id="IPR046956">
    <property type="entry name" value="RLP23-like"/>
</dbReference>
<accession>A0A438EMV0</accession>
<dbReference type="Pfam" id="PF00560">
    <property type="entry name" value="LRR_1"/>
    <property type="match status" value="1"/>
</dbReference>
<keyword evidence="8" id="KW-1133">Transmembrane helix</keyword>
<evidence type="ECO:0000256" key="8">
    <source>
        <dbReference type="ARBA" id="ARBA00022989"/>
    </source>
</evidence>
<protein>
    <submittedName>
        <fullName evidence="12">Uncharacterized protein</fullName>
    </submittedName>
</protein>
<organism evidence="12 13">
    <name type="scientific">Vitis vinifera</name>
    <name type="common">Grape</name>
    <dbReference type="NCBI Taxonomy" id="29760"/>
    <lineage>
        <taxon>Eukaryota</taxon>
        <taxon>Viridiplantae</taxon>
        <taxon>Streptophyta</taxon>
        <taxon>Embryophyta</taxon>
        <taxon>Tracheophyta</taxon>
        <taxon>Spermatophyta</taxon>
        <taxon>Magnoliopsida</taxon>
        <taxon>eudicotyledons</taxon>
        <taxon>Gunneridae</taxon>
        <taxon>Pentapetalae</taxon>
        <taxon>rosids</taxon>
        <taxon>Vitales</taxon>
        <taxon>Vitaceae</taxon>
        <taxon>Viteae</taxon>
        <taxon>Vitis</taxon>
    </lineage>
</organism>
<keyword evidence="5" id="KW-0812">Transmembrane</keyword>
<evidence type="ECO:0000313" key="12">
    <source>
        <dbReference type="EMBL" id="RVW49066.1"/>
    </source>
</evidence>
<name>A0A438EMV0_VITVI</name>
<comment type="subcellular location">
    <subcellularLocation>
        <location evidence="1">Cell membrane</location>
        <topology evidence="1">Single-pass type I membrane protein</topology>
    </subcellularLocation>
</comment>
<evidence type="ECO:0000313" key="13">
    <source>
        <dbReference type="Proteomes" id="UP000288805"/>
    </source>
</evidence>
<keyword evidence="6" id="KW-0732">Signal</keyword>
<dbReference type="PANTHER" id="PTHR48063">
    <property type="entry name" value="LRR RECEPTOR-LIKE KINASE"/>
    <property type="match status" value="1"/>
</dbReference>
<sequence>MDFNSFRLNVSPNWVPPFQVNKLDMGSCHLGPSFPVWLQSQKNLQYLNFSNASISSHIPNWFWNISFNLWYLSLSHNQLQVTLVELKAMAQEHNMDMNSLDHNGTISQYDERLIVITKGQSLEYTRTLSLVVSIDLSDNNLSGEFPEE</sequence>
<evidence type="ECO:0000256" key="2">
    <source>
        <dbReference type="ARBA" id="ARBA00009592"/>
    </source>
</evidence>
<evidence type="ECO:0000256" key="5">
    <source>
        <dbReference type="ARBA" id="ARBA00022692"/>
    </source>
</evidence>
<comment type="similarity">
    <text evidence="2">Belongs to the RLP family.</text>
</comment>
<evidence type="ECO:0000256" key="4">
    <source>
        <dbReference type="ARBA" id="ARBA00022614"/>
    </source>
</evidence>
<proteinExistence type="inferred from homology"/>
<dbReference type="EMBL" id="QGNW01001234">
    <property type="protein sequence ID" value="RVW49066.1"/>
    <property type="molecule type" value="Genomic_DNA"/>
</dbReference>